<dbReference type="EMBL" id="GEDG01006873">
    <property type="protein sequence ID" value="JAP31615.1"/>
    <property type="molecule type" value="Transcribed_RNA"/>
</dbReference>
<sequence length="72" mass="8435">MFLTLDKYFFSTVKNSSPSPRSICSFSQSNYLLRKWTLGQTQPQKLAHEVKIQLSIPKHCWDYLQTPHAQAY</sequence>
<evidence type="ECO:0000313" key="1">
    <source>
        <dbReference type="EMBL" id="JAP31615.1"/>
    </source>
</evidence>
<accession>A0A0V0IG96</accession>
<organism evidence="1">
    <name type="scientific">Solanum chacoense</name>
    <name type="common">Chaco potato</name>
    <dbReference type="NCBI Taxonomy" id="4108"/>
    <lineage>
        <taxon>Eukaryota</taxon>
        <taxon>Viridiplantae</taxon>
        <taxon>Streptophyta</taxon>
        <taxon>Embryophyta</taxon>
        <taxon>Tracheophyta</taxon>
        <taxon>Spermatophyta</taxon>
        <taxon>Magnoliopsida</taxon>
        <taxon>eudicotyledons</taxon>
        <taxon>Gunneridae</taxon>
        <taxon>Pentapetalae</taxon>
        <taxon>asterids</taxon>
        <taxon>lamiids</taxon>
        <taxon>Solanales</taxon>
        <taxon>Solanaceae</taxon>
        <taxon>Solanoideae</taxon>
        <taxon>Solaneae</taxon>
        <taxon>Solanum</taxon>
    </lineage>
</organism>
<name>A0A0V0IG96_SOLCH</name>
<reference evidence="1" key="1">
    <citation type="submission" date="2015-12" db="EMBL/GenBank/DDBJ databases">
        <title>Gene expression during late stages of embryo sac development: a critical building block for successful pollen-pistil interactions.</title>
        <authorList>
            <person name="Liu Y."/>
            <person name="Joly V."/>
            <person name="Sabar M."/>
            <person name="Matton D.P."/>
        </authorList>
    </citation>
    <scope>NUCLEOTIDE SEQUENCE</scope>
</reference>
<protein>
    <submittedName>
        <fullName evidence="1">Putative ovule protein</fullName>
    </submittedName>
</protein>
<dbReference type="AlphaFoldDB" id="A0A0V0IG96"/>
<proteinExistence type="predicted"/>